<dbReference type="RefSeq" id="WP_134505137.1">
    <property type="nucleotide sequence ID" value="NZ_FNIB01000005.1"/>
</dbReference>
<gene>
    <name evidence="2" type="ORF">E3O21_01435</name>
    <name evidence="1" type="ORF">SAMN05216368_105124</name>
</gene>
<evidence type="ECO:0000313" key="4">
    <source>
        <dbReference type="Proteomes" id="UP000298252"/>
    </source>
</evidence>
<sequence length="135" mass="14373">MDLQTAKGIAMAMEDEAALLVPPENVADQTQRKTAHLLGCGDGGHQWSGRTVVTFAGGVDPQSVVDSISAAWQLKNGVTVDQDAFNTGNDAEVDMTVATGGFYTAAIWNSGTQLYITSFSPCFELEEGQHPSDEY</sequence>
<protein>
    <submittedName>
        <fullName evidence="1">Uncharacterized protein</fullName>
    </submittedName>
</protein>
<keyword evidence="4" id="KW-1185">Reference proteome</keyword>
<dbReference type="EMBL" id="FNIB01000005">
    <property type="protein sequence ID" value="SDN39134.1"/>
    <property type="molecule type" value="Genomic_DNA"/>
</dbReference>
<dbReference type="STRING" id="1424659.SAMN05216368_105124"/>
<proteinExistence type="predicted"/>
<organism evidence="1 3">
    <name type="scientific">Cryobacterium flavum</name>
    <dbReference type="NCBI Taxonomy" id="1424659"/>
    <lineage>
        <taxon>Bacteria</taxon>
        <taxon>Bacillati</taxon>
        <taxon>Actinomycetota</taxon>
        <taxon>Actinomycetes</taxon>
        <taxon>Micrococcales</taxon>
        <taxon>Microbacteriaceae</taxon>
        <taxon>Cryobacterium</taxon>
    </lineage>
</organism>
<reference evidence="1 3" key="1">
    <citation type="submission" date="2016-10" db="EMBL/GenBank/DDBJ databases">
        <authorList>
            <person name="Varghese N."/>
            <person name="Submissions S."/>
        </authorList>
    </citation>
    <scope>NUCLEOTIDE SEQUENCE [LARGE SCALE GENOMIC DNA]</scope>
    <source>
        <strain evidence="1 3">CGMCC 1.11215</strain>
    </source>
</reference>
<dbReference type="EMBL" id="SOFD01000003">
    <property type="protein sequence ID" value="TFB81960.1"/>
    <property type="molecule type" value="Genomic_DNA"/>
</dbReference>
<reference evidence="2 4" key="2">
    <citation type="submission" date="2019-03" db="EMBL/GenBank/DDBJ databases">
        <title>Genomics of glacier-inhabiting Cryobacterium strains.</title>
        <authorList>
            <person name="Liu Q."/>
            <person name="Xin Y.-H."/>
        </authorList>
    </citation>
    <scope>NUCLEOTIDE SEQUENCE [LARGE SCALE GENOMIC DNA]</scope>
    <source>
        <strain evidence="2 4">Hh8</strain>
    </source>
</reference>
<accession>A0A4R8VI17</accession>
<evidence type="ECO:0000313" key="3">
    <source>
        <dbReference type="Proteomes" id="UP000199639"/>
    </source>
</evidence>
<evidence type="ECO:0000313" key="2">
    <source>
        <dbReference type="EMBL" id="TFB81960.1"/>
    </source>
</evidence>
<dbReference type="Proteomes" id="UP000199639">
    <property type="component" value="Unassembled WGS sequence"/>
</dbReference>
<evidence type="ECO:0000313" key="1">
    <source>
        <dbReference type="EMBL" id="SDN39134.1"/>
    </source>
</evidence>
<dbReference type="AlphaFoldDB" id="A0A4R8VI17"/>
<name>A0A4R8VI17_9MICO</name>
<dbReference type="Proteomes" id="UP000298252">
    <property type="component" value="Unassembled WGS sequence"/>
</dbReference>